<keyword evidence="2" id="KW-1185">Reference proteome</keyword>
<reference evidence="1 2" key="1">
    <citation type="submission" date="2017-05" db="EMBL/GenBank/DDBJ databases">
        <authorList>
            <person name="Varghese N."/>
            <person name="Submissions S."/>
        </authorList>
    </citation>
    <scope>NUCLEOTIDE SEQUENCE [LARGE SCALE GENOMIC DNA]</scope>
    <source>
        <strain evidence="1 2">DSM 29506</strain>
    </source>
</reference>
<gene>
    <name evidence="1" type="ORF">SAMN06265173_14821</name>
</gene>
<proteinExistence type="predicted"/>
<sequence length="66" mass="7303">MKLGTCGGCKFWDGHDASIPHGRCRRHAPRPAIGEVGVESMSGDYLAPVWPETLPFEFCGEWEAKQ</sequence>
<name>A0A521FRV7_9RHOB</name>
<organism evidence="1 2">
    <name type="scientific">Thalassovita litoralis</name>
    <dbReference type="NCBI Taxonomy" id="1010611"/>
    <lineage>
        <taxon>Bacteria</taxon>
        <taxon>Pseudomonadati</taxon>
        <taxon>Pseudomonadota</taxon>
        <taxon>Alphaproteobacteria</taxon>
        <taxon>Rhodobacterales</taxon>
        <taxon>Roseobacteraceae</taxon>
        <taxon>Thalassovita</taxon>
    </lineage>
</organism>
<dbReference type="AlphaFoldDB" id="A0A521FRV7"/>
<dbReference type="EMBL" id="FXTO01000048">
    <property type="protein sequence ID" value="SMO98975.1"/>
    <property type="molecule type" value="Genomic_DNA"/>
</dbReference>
<protein>
    <submittedName>
        <fullName evidence="1">Uncharacterized protein</fullName>
    </submittedName>
</protein>
<evidence type="ECO:0000313" key="1">
    <source>
        <dbReference type="EMBL" id="SMO98975.1"/>
    </source>
</evidence>
<accession>A0A521FRV7</accession>
<dbReference type="Proteomes" id="UP000316030">
    <property type="component" value="Unassembled WGS sequence"/>
</dbReference>
<evidence type="ECO:0000313" key="2">
    <source>
        <dbReference type="Proteomes" id="UP000316030"/>
    </source>
</evidence>